<organism evidence="1 2">
    <name type="scientific">Fibrella forsythiae</name>
    <dbReference type="NCBI Taxonomy" id="2817061"/>
    <lineage>
        <taxon>Bacteria</taxon>
        <taxon>Pseudomonadati</taxon>
        <taxon>Bacteroidota</taxon>
        <taxon>Cytophagia</taxon>
        <taxon>Cytophagales</taxon>
        <taxon>Spirosomataceae</taxon>
        <taxon>Fibrella</taxon>
    </lineage>
</organism>
<dbReference type="Proteomes" id="UP000664628">
    <property type="component" value="Unassembled WGS sequence"/>
</dbReference>
<protein>
    <submittedName>
        <fullName evidence="1">Uncharacterized protein</fullName>
    </submittedName>
</protein>
<evidence type="ECO:0000313" key="2">
    <source>
        <dbReference type="Proteomes" id="UP000664628"/>
    </source>
</evidence>
<gene>
    <name evidence="1" type="ORF">J2I46_02060</name>
</gene>
<dbReference type="RefSeq" id="WP_207327265.1">
    <property type="nucleotide sequence ID" value="NZ_JAFMYW010000001.1"/>
</dbReference>
<evidence type="ECO:0000313" key="1">
    <source>
        <dbReference type="EMBL" id="MBO0947349.1"/>
    </source>
</evidence>
<reference evidence="1 2" key="1">
    <citation type="submission" date="2021-03" db="EMBL/GenBank/DDBJ databases">
        <title>Fibrella sp. HMF5405 genome sequencing and assembly.</title>
        <authorList>
            <person name="Kang H."/>
            <person name="Kim H."/>
            <person name="Bae S."/>
            <person name="Joh K."/>
        </authorList>
    </citation>
    <scope>NUCLEOTIDE SEQUENCE [LARGE SCALE GENOMIC DNA]</scope>
    <source>
        <strain evidence="1 2">HMF5405</strain>
    </source>
</reference>
<dbReference type="EMBL" id="JAFMYW010000001">
    <property type="protein sequence ID" value="MBO0947349.1"/>
    <property type="molecule type" value="Genomic_DNA"/>
</dbReference>
<keyword evidence="2" id="KW-1185">Reference proteome</keyword>
<proteinExistence type="predicted"/>
<accession>A0ABS3JBJ1</accession>
<sequence>MSNVPASPEFSSVAAFKTAVDKAGKPEQLTALLAKLLKGAKGEPGIHQWASGSPQYVECWKGVHAHARAMGFTYNQSRHLFYKSRI</sequence>
<name>A0ABS3JBJ1_9BACT</name>
<comment type="caution">
    <text evidence="1">The sequence shown here is derived from an EMBL/GenBank/DDBJ whole genome shotgun (WGS) entry which is preliminary data.</text>
</comment>